<comment type="caution">
    <text evidence="1">The sequence shown here is derived from an EMBL/GenBank/DDBJ whole genome shotgun (WGS) entry which is preliminary data.</text>
</comment>
<protein>
    <submittedName>
        <fullName evidence="1">Uncharacterized protein</fullName>
    </submittedName>
</protein>
<dbReference type="AlphaFoldDB" id="A0A8H3C7M0"/>
<dbReference type="PANTHER" id="PTHR33266:SF1">
    <property type="entry name" value="F-BOX DOMAIN-CONTAINING PROTEIN"/>
    <property type="match status" value="1"/>
</dbReference>
<name>A0A8H3C7M0_9AGAM</name>
<evidence type="ECO:0000313" key="2">
    <source>
        <dbReference type="Proteomes" id="UP000663888"/>
    </source>
</evidence>
<accession>A0A8H3C7M0</accession>
<dbReference type="EMBL" id="CAJMWX010001218">
    <property type="protein sequence ID" value="CAE6475377.1"/>
    <property type="molecule type" value="Genomic_DNA"/>
</dbReference>
<organism evidence="1 2">
    <name type="scientific">Rhizoctonia solani</name>
    <dbReference type="NCBI Taxonomy" id="456999"/>
    <lineage>
        <taxon>Eukaryota</taxon>
        <taxon>Fungi</taxon>
        <taxon>Dikarya</taxon>
        <taxon>Basidiomycota</taxon>
        <taxon>Agaricomycotina</taxon>
        <taxon>Agaricomycetes</taxon>
        <taxon>Cantharellales</taxon>
        <taxon>Ceratobasidiaceae</taxon>
        <taxon>Rhizoctonia</taxon>
    </lineage>
</organism>
<evidence type="ECO:0000313" key="1">
    <source>
        <dbReference type="EMBL" id="CAE6475377.1"/>
    </source>
</evidence>
<gene>
    <name evidence="1" type="ORF">RDB_LOCUS115309</name>
</gene>
<proteinExistence type="predicted"/>
<reference evidence="1" key="1">
    <citation type="submission" date="2021-01" db="EMBL/GenBank/DDBJ databases">
        <authorList>
            <person name="Kaushik A."/>
        </authorList>
    </citation>
    <scope>NUCLEOTIDE SEQUENCE</scope>
    <source>
        <strain evidence="1">AG4-R118</strain>
    </source>
</reference>
<dbReference type="PANTHER" id="PTHR33266">
    <property type="entry name" value="CHROMOSOME 15, WHOLE GENOME SHOTGUN SEQUENCE"/>
    <property type="match status" value="1"/>
</dbReference>
<sequence>MSSLDKSIIARIEGKRSAGHFSSDELDFADCPLLLKIVLSVHSPLLSLDLKQCEDYLFEFNIIPLLKNAYALKSFSTLLDHQLICELRNSKKDAITGSVPLAKSSSNGSVKTAFEEPYQGDVPQCFIDTLDTYSKLCEAESSANLYNRSISVIQSSGMGKSRMVDAVANEVFTIPANLREKVDKALRPYPPPDEVLRSYFENHKSKSDHQLQGEYAILLKCIFETVVSQFPKIVWKADNRAGIWADHLRSGENDLSVGNNRREFYTTAVNAANEGIRKIKEAGDNQVDWSAQLESLFAALQSSAKRMLAVVAPGHSSEGNACLVYFDEAHDLAKPPGVTEDVQHLRTPYHNLGSVLAYLRDLPIFFIFLSTNSHLEQFAPPSKHHPSARASHPGSFLIPPFTELPFNIFVKQAIRNLSVSNKSLSLANACTMQVMSSMGRPMWFVHNKLWEAQQAPDPQQTSGPESKVEHITMLAVNKLTAQGIPEHARESELAALSVRIGINFESTAASRDMECKQVESHLRIVYAIPQHREFMRTGSPSEPVLAEAAAAYLNRIHNGIGIAIVGPRILSKNCKKGFVARGERGELCGRLLMIIAHDLALLDTPDETLRLLKDPKVKFHRPVPVLVFLRALFADMHHATILEATPVTDDAGEKLQDAFKEAYVCFSHFALAGDSAMLDVWSLRNALFRGMAMQAKDNQESIDAVIPIHMGPITSPITTQTTSAINLQFKNRKQSRRCFVDRSITVPDFKQPVISIVFELGERLPELPEAKLKQLVRSHHSSPLGSRNEGDESTLHPGDHHYLFVARGCGPNTYKAIPEEVKMCYDIILASGDLKDDFPRNHNQISWRIVQELTPAHYSLKSKTEWEEWESIISSGPLALSGAKRSVKDATSVNTFNDGSGLYADGTLKTIKGTLLMTDDTFIKL</sequence>
<dbReference type="Proteomes" id="UP000663888">
    <property type="component" value="Unassembled WGS sequence"/>
</dbReference>